<dbReference type="CDD" id="cd06257">
    <property type="entry name" value="DnaJ"/>
    <property type="match status" value="1"/>
</dbReference>
<proteinExistence type="predicted"/>
<dbReference type="PROSITE" id="PS50076">
    <property type="entry name" value="DNAJ_2"/>
    <property type="match status" value="1"/>
</dbReference>
<dbReference type="Gene3D" id="1.10.287.110">
    <property type="entry name" value="DnaJ domain"/>
    <property type="match status" value="1"/>
</dbReference>
<dbReference type="Pfam" id="PF00226">
    <property type="entry name" value="DnaJ"/>
    <property type="match status" value="1"/>
</dbReference>
<feature type="region of interest" description="Disordered" evidence="1">
    <location>
        <begin position="65"/>
        <end position="132"/>
    </location>
</feature>
<dbReference type="eggNOG" id="KOG0714">
    <property type="taxonomic scope" value="Eukaryota"/>
</dbReference>
<feature type="region of interest" description="Disordered" evidence="1">
    <location>
        <begin position="144"/>
        <end position="502"/>
    </location>
</feature>
<accession>S3CMR7</accession>
<keyword evidence="4" id="KW-1185">Reference proteome</keyword>
<evidence type="ECO:0000259" key="2">
    <source>
        <dbReference type="PROSITE" id="PS50076"/>
    </source>
</evidence>
<sequence>MSPLPPDPYKALGVDRTADSSAIRTAYRKLVLKCHPDKVQDPTLKATKQDEFQRVQQAYEILSDEKKRSEYDDDASLRKLRDELSRGMGRTAPGPRPTSNSYREPHIHTAEPRSSFKPGPPPTSPFMNYGSSGAQFAHTAEFAYRTKAYPESPHRGERRASSAEKAREDSKDTRRRRKDDEEYYEMPRERERERERDRERAREREREKERKTRAERETDDKKERPRREKERDRSRRQDQQEKSRSKKPVYMEEYSDPDGGLHLPKKMASGGLGPPPELGANSSSRRHTDSPRRGKSMPREPSPDPAFQSKYMSASDYIKSKRGISQTSPVPDNSHFAHGYTEPEYWPPSGDSPRPRRSSQDDKKMRGRAVVGDLPSNFKPPRLSKSYTSPASTLHMSSTAPRAPGLTRATTVSDYHKATLPEVPDLPPAPPVPLADPSRHSRKSSQRRRDYYGVYDDDISPAGHSPSQPRAYDASSPLPRGPKTSHYRADYYPTAGGSGRPLFEKVRESPMFSREQVYERKAFSEEDVNYSHVPHSYVPA</sequence>
<dbReference type="InterPro" id="IPR051964">
    <property type="entry name" value="Chaperone_stress_response"/>
</dbReference>
<gene>
    <name evidence="3" type="ORF">F503_00530</name>
</gene>
<dbReference type="Proteomes" id="UP000016923">
    <property type="component" value="Unassembled WGS sequence"/>
</dbReference>
<protein>
    <recommendedName>
        <fullName evidence="2">J domain-containing protein</fullName>
    </recommendedName>
</protein>
<dbReference type="PROSITE" id="PS00636">
    <property type="entry name" value="DNAJ_1"/>
    <property type="match status" value="1"/>
</dbReference>
<dbReference type="InterPro" id="IPR036869">
    <property type="entry name" value="J_dom_sf"/>
</dbReference>
<dbReference type="PANTHER" id="PTHR44029">
    <property type="entry name" value="DNAJ HOMOLOG SUBFAMILY C MEMBER 21"/>
    <property type="match status" value="1"/>
</dbReference>
<dbReference type="STRING" id="1262450.S3CMR7"/>
<feature type="compositionally biased region" description="Basic and acidic residues" evidence="1">
    <location>
        <begin position="65"/>
        <end position="85"/>
    </location>
</feature>
<feature type="compositionally biased region" description="Polar residues" evidence="1">
    <location>
        <begin position="385"/>
        <end position="400"/>
    </location>
</feature>
<dbReference type="VEuPathDB" id="FungiDB:F503_00530"/>
<dbReference type="HOGENOM" id="CLU_457824_0_0_1"/>
<feature type="domain" description="J" evidence="2">
    <location>
        <begin position="7"/>
        <end position="75"/>
    </location>
</feature>
<dbReference type="SUPFAM" id="SSF46565">
    <property type="entry name" value="Chaperone J-domain"/>
    <property type="match status" value="1"/>
</dbReference>
<feature type="compositionally biased region" description="Basic and acidic residues" evidence="1">
    <location>
        <begin position="286"/>
        <end position="302"/>
    </location>
</feature>
<dbReference type="InterPro" id="IPR001623">
    <property type="entry name" value="DnaJ_domain"/>
</dbReference>
<reference evidence="3 4" key="1">
    <citation type="journal article" date="2013" name="BMC Genomics">
        <title>The genome and transcriptome of the pine saprophyte Ophiostoma piceae, and a comparison with the bark beetle-associated pine pathogen Grosmannia clavigera.</title>
        <authorList>
            <person name="Haridas S."/>
            <person name="Wang Y."/>
            <person name="Lim L."/>
            <person name="Massoumi Alamouti S."/>
            <person name="Jackman S."/>
            <person name="Docking R."/>
            <person name="Robertson G."/>
            <person name="Birol I."/>
            <person name="Bohlmann J."/>
            <person name="Breuil C."/>
        </authorList>
    </citation>
    <scope>NUCLEOTIDE SEQUENCE [LARGE SCALE GENOMIC DNA]</scope>
    <source>
        <strain evidence="3 4">UAMH 11346</strain>
    </source>
</reference>
<name>S3CMR7_OPHP1</name>
<organism evidence="3 4">
    <name type="scientific">Ophiostoma piceae (strain UAMH 11346)</name>
    <name type="common">Sap stain fungus</name>
    <dbReference type="NCBI Taxonomy" id="1262450"/>
    <lineage>
        <taxon>Eukaryota</taxon>
        <taxon>Fungi</taxon>
        <taxon>Dikarya</taxon>
        <taxon>Ascomycota</taxon>
        <taxon>Pezizomycotina</taxon>
        <taxon>Sordariomycetes</taxon>
        <taxon>Sordariomycetidae</taxon>
        <taxon>Ophiostomatales</taxon>
        <taxon>Ophiostomataceae</taxon>
        <taxon>Ophiostoma</taxon>
    </lineage>
</organism>
<evidence type="ECO:0000313" key="3">
    <source>
        <dbReference type="EMBL" id="EPE07808.1"/>
    </source>
</evidence>
<feature type="compositionally biased region" description="Basic and acidic residues" evidence="1">
    <location>
        <begin position="152"/>
        <end position="172"/>
    </location>
</feature>
<dbReference type="AlphaFoldDB" id="S3CMR7"/>
<dbReference type="FunFam" id="1.10.287.110:FF:000073">
    <property type="entry name" value="DnaJ domain protein"/>
    <property type="match status" value="1"/>
</dbReference>
<dbReference type="EMBL" id="KE148150">
    <property type="protein sequence ID" value="EPE07808.1"/>
    <property type="molecule type" value="Genomic_DNA"/>
</dbReference>
<dbReference type="InterPro" id="IPR018253">
    <property type="entry name" value="DnaJ_domain_CS"/>
</dbReference>
<dbReference type="SMART" id="SM00271">
    <property type="entry name" value="DnaJ"/>
    <property type="match status" value="1"/>
</dbReference>
<evidence type="ECO:0000256" key="1">
    <source>
        <dbReference type="SAM" id="MobiDB-lite"/>
    </source>
</evidence>
<evidence type="ECO:0000313" key="4">
    <source>
        <dbReference type="Proteomes" id="UP000016923"/>
    </source>
</evidence>
<dbReference type="PANTHER" id="PTHR44029:SF1">
    <property type="entry name" value="DNAJ HOMOLOG SUBFAMILY C MEMBER 21"/>
    <property type="match status" value="1"/>
</dbReference>
<dbReference type="PRINTS" id="PR00625">
    <property type="entry name" value="JDOMAIN"/>
</dbReference>
<dbReference type="OMA" id="TSHVEPI"/>
<dbReference type="OrthoDB" id="10250354at2759"/>
<dbReference type="GO" id="GO:0005737">
    <property type="term" value="C:cytoplasm"/>
    <property type="evidence" value="ECO:0007669"/>
    <property type="project" value="TreeGrafter"/>
</dbReference>
<feature type="compositionally biased region" description="Basic and acidic residues" evidence="1">
    <location>
        <begin position="185"/>
        <end position="243"/>
    </location>
</feature>
<feature type="compositionally biased region" description="Pro residues" evidence="1">
    <location>
        <begin position="424"/>
        <end position="434"/>
    </location>
</feature>